<dbReference type="RefSeq" id="XP_022284060.1">
    <property type="nucleotide sequence ID" value="XM_022428691.1"/>
</dbReference>
<evidence type="ECO:0000313" key="3">
    <source>
        <dbReference type="Proteomes" id="UP000078397"/>
    </source>
</evidence>
<accession>A0A179F3Q2</accession>
<dbReference type="EMBL" id="LSBJ02000004">
    <property type="protein sequence ID" value="OAQ60046.2"/>
    <property type="molecule type" value="Genomic_DNA"/>
</dbReference>
<sequence length="758" mass="84837">MASLSELKDEYMANLPLMDGKEPRLAVFNFAPRYDFSKQDLSAGCNTCQNLSLDNLPPSGKVIQVQFCDVKRMALSGCAVCAMIETACRHFDVVPSLVGYQVEMRSQQQDYGLEVTFGDDYDTRYIYIDENNIRAFIHIRPADTTRHIDYQVLVMLQGVRGQTSHPIELYRLSQPTSSCKSSSLSLKMQSTSEVLWPAIGTPRDVPRSSNSSECLQTAQGWLADCRGNHDGCKRSKPSQLPTRVLDISDQTVCLLESALPAEYVTLSYCWGPAVASRLTTTTKNIDKHKQGVPWEAFNKTHQDAITVARNLGFKYIWIDALCIIQDSPQDWADEAARMADIYKNSSLTICATWSSHSDGGLFSDRYIGRRDVANENADELSPPYLVHDDPPIHARLVFKQHFANAEMKEAVELGARASAASDPLLTRAWCFQERMLSLRTLDFTLEELQWECRTARMCECKEGDRRTGKSQKMQFTRMMDLQVNARSELNQKSNDIWHNVVCAYTGLSLTYPSDRLPALSGLAHRIYDIRGDLSSQSGYLAGIWQRDLIPSLLWHLDPSPDYHRGNAPGLVTSPHKYMAPSWSWASRSGQVAFTKFPVDPDLRVINATCTYGIDICGHCTAGSLTLSGWVAPAKLRYGSGVKNGYWISQNGLWAVIQADSDIAAPGSVDHLLPNSIVYCLRVGLETDRHFSEDNTTWGLVLRYIEAADQYARIGMFSRRGDDGKLKLRERVKDGGGVEEYIGSNSLFEVSEVKTIEIV</sequence>
<protein>
    <submittedName>
        <fullName evidence="2">Heterokaryon incompatibility protein</fullName>
    </submittedName>
</protein>
<evidence type="ECO:0000259" key="1">
    <source>
        <dbReference type="Pfam" id="PF06985"/>
    </source>
</evidence>
<evidence type="ECO:0000313" key="2">
    <source>
        <dbReference type="EMBL" id="OAQ60046.2"/>
    </source>
</evidence>
<dbReference type="Proteomes" id="UP000078397">
    <property type="component" value="Unassembled WGS sequence"/>
</dbReference>
<gene>
    <name evidence="2" type="ORF">VFPPC_10126</name>
</gene>
<organism evidence="2 3">
    <name type="scientific">Pochonia chlamydosporia 170</name>
    <dbReference type="NCBI Taxonomy" id="1380566"/>
    <lineage>
        <taxon>Eukaryota</taxon>
        <taxon>Fungi</taxon>
        <taxon>Dikarya</taxon>
        <taxon>Ascomycota</taxon>
        <taxon>Pezizomycotina</taxon>
        <taxon>Sordariomycetes</taxon>
        <taxon>Hypocreomycetidae</taxon>
        <taxon>Hypocreales</taxon>
        <taxon>Clavicipitaceae</taxon>
        <taxon>Pochonia</taxon>
    </lineage>
</organism>
<proteinExistence type="predicted"/>
<dbReference type="Pfam" id="PF06985">
    <property type="entry name" value="HET"/>
    <property type="match status" value="1"/>
</dbReference>
<feature type="domain" description="Heterokaryon incompatibility" evidence="1">
    <location>
        <begin position="263"/>
        <end position="433"/>
    </location>
</feature>
<name>A0A179F3Q2_METCM</name>
<keyword evidence="3" id="KW-1185">Reference proteome</keyword>
<dbReference type="KEGG" id="pchm:VFPPC_10126"/>
<dbReference type="InterPro" id="IPR010730">
    <property type="entry name" value="HET"/>
</dbReference>
<dbReference type="OrthoDB" id="5347061at2759"/>
<dbReference type="STRING" id="1380566.A0A179F3Q2"/>
<dbReference type="GeneID" id="28852547"/>
<reference evidence="2 3" key="1">
    <citation type="journal article" date="2016" name="PLoS Pathog.">
        <title>Biosynthesis of antibiotic leucinostatins in bio-control fungus Purpureocillium lilacinum and their inhibition on phytophthora revealed by genome mining.</title>
        <authorList>
            <person name="Wang G."/>
            <person name="Liu Z."/>
            <person name="Lin R."/>
            <person name="Li E."/>
            <person name="Mao Z."/>
            <person name="Ling J."/>
            <person name="Yang Y."/>
            <person name="Yin W.B."/>
            <person name="Xie B."/>
        </authorList>
    </citation>
    <scope>NUCLEOTIDE SEQUENCE [LARGE SCALE GENOMIC DNA]</scope>
    <source>
        <strain evidence="2">170</strain>
    </source>
</reference>
<dbReference type="AlphaFoldDB" id="A0A179F3Q2"/>
<comment type="caution">
    <text evidence="2">The sequence shown here is derived from an EMBL/GenBank/DDBJ whole genome shotgun (WGS) entry which is preliminary data.</text>
</comment>
<dbReference type="PANTHER" id="PTHR33112">
    <property type="entry name" value="DOMAIN PROTEIN, PUTATIVE-RELATED"/>
    <property type="match status" value="1"/>
</dbReference>
<dbReference type="PANTHER" id="PTHR33112:SF16">
    <property type="entry name" value="HETEROKARYON INCOMPATIBILITY DOMAIN-CONTAINING PROTEIN"/>
    <property type="match status" value="1"/>
</dbReference>